<dbReference type="EMBL" id="JABTTY010000001">
    <property type="protein sequence ID" value="MBE7525318.1"/>
    <property type="molecule type" value="Genomic_DNA"/>
</dbReference>
<gene>
    <name evidence="1" type="ORF">HS096_02945</name>
</gene>
<sequence length="90" mass="9964">MYVCANALFGSAFYRSVSGDIAANGVERKAPFLSERTEMTGLFHVTYERAGSVWFSRMRLDWRGALAAIHSISTPFAEIDCRKRNGGGKV</sequence>
<accession>A0A928TT65</accession>
<reference evidence="1" key="1">
    <citation type="submission" date="2020-05" db="EMBL/GenBank/DDBJ databases">
        <title>High-Quality Genomes of Partial-Nitritation/Anammox System by Hierarchical Clustering Based Hybrid Assembly.</title>
        <authorList>
            <person name="Liu L."/>
            <person name="Wang Y."/>
            <person name="Che Y."/>
            <person name="Chen Y."/>
            <person name="Xia Y."/>
            <person name="Luo R."/>
            <person name="Cheng S.H."/>
            <person name="Zheng C."/>
            <person name="Zhang T."/>
        </authorList>
    </citation>
    <scope>NUCLEOTIDE SEQUENCE</scope>
    <source>
        <strain evidence="1">H1_PAT1</strain>
    </source>
</reference>
<proteinExistence type="predicted"/>
<evidence type="ECO:0000313" key="1">
    <source>
        <dbReference type="EMBL" id="MBE7525318.1"/>
    </source>
</evidence>
<comment type="caution">
    <text evidence="1">The sequence shown here is derived from an EMBL/GenBank/DDBJ whole genome shotgun (WGS) entry which is preliminary data.</text>
</comment>
<dbReference type="AlphaFoldDB" id="A0A928TT65"/>
<protein>
    <submittedName>
        <fullName evidence="1">Uncharacterized protein</fullName>
    </submittedName>
</protein>
<name>A0A928TT65_UNCKA</name>
<dbReference type="Proteomes" id="UP000710385">
    <property type="component" value="Unassembled WGS sequence"/>
</dbReference>
<organism evidence="1 2">
    <name type="scientific">candidate division WWE3 bacterium</name>
    <dbReference type="NCBI Taxonomy" id="2053526"/>
    <lineage>
        <taxon>Bacteria</taxon>
        <taxon>Katanobacteria</taxon>
    </lineage>
</organism>
<evidence type="ECO:0000313" key="2">
    <source>
        <dbReference type="Proteomes" id="UP000710385"/>
    </source>
</evidence>